<dbReference type="Proteomes" id="UP001214043">
    <property type="component" value="Chromosome"/>
</dbReference>
<dbReference type="InterPro" id="IPR019734">
    <property type="entry name" value="TPR_rpt"/>
</dbReference>
<reference evidence="3" key="1">
    <citation type="submission" date="2023-02" db="EMBL/GenBank/DDBJ databases">
        <title>Genome sequence of Hyphococcus flavus.</title>
        <authorList>
            <person name="Rong J.-C."/>
            <person name="Zhao Q."/>
            <person name="Yi M."/>
            <person name="Wu J.-Y."/>
        </authorList>
    </citation>
    <scope>NUCLEOTIDE SEQUENCE</scope>
    <source>
        <strain evidence="3">MCCC 1K03223</strain>
    </source>
</reference>
<keyword evidence="1" id="KW-0808">Transferase</keyword>
<dbReference type="PANTHER" id="PTHR12788">
    <property type="entry name" value="PROTEIN-TYROSINE SULFOTRANSFERASE 2"/>
    <property type="match status" value="1"/>
</dbReference>
<feature type="repeat" description="TPR" evidence="2">
    <location>
        <begin position="240"/>
        <end position="273"/>
    </location>
</feature>
<dbReference type="SUPFAM" id="SSF52540">
    <property type="entry name" value="P-loop containing nucleoside triphosphate hydrolases"/>
    <property type="match status" value="1"/>
</dbReference>
<dbReference type="Pfam" id="PF13432">
    <property type="entry name" value="TPR_16"/>
    <property type="match status" value="2"/>
</dbReference>
<gene>
    <name evidence="3" type="ORF">PUV54_09260</name>
</gene>
<dbReference type="Gene3D" id="1.25.40.10">
    <property type="entry name" value="Tetratricopeptide repeat domain"/>
    <property type="match status" value="2"/>
</dbReference>
<dbReference type="Pfam" id="PF13469">
    <property type="entry name" value="Sulfotransfer_3"/>
    <property type="match status" value="1"/>
</dbReference>
<dbReference type="KEGG" id="hfl:PUV54_09260"/>
<dbReference type="Pfam" id="PF13181">
    <property type="entry name" value="TPR_8"/>
    <property type="match status" value="2"/>
</dbReference>
<evidence type="ECO:0000256" key="2">
    <source>
        <dbReference type="PROSITE-ProRule" id="PRU00339"/>
    </source>
</evidence>
<feature type="repeat" description="TPR" evidence="2">
    <location>
        <begin position="72"/>
        <end position="105"/>
    </location>
</feature>
<dbReference type="SUPFAM" id="SSF48452">
    <property type="entry name" value="TPR-like"/>
    <property type="match status" value="2"/>
</dbReference>
<name>A0AAF0CDR8_9PROT</name>
<evidence type="ECO:0000313" key="4">
    <source>
        <dbReference type="Proteomes" id="UP001214043"/>
    </source>
</evidence>
<dbReference type="InterPro" id="IPR011990">
    <property type="entry name" value="TPR-like_helical_dom_sf"/>
</dbReference>
<evidence type="ECO:0000313" key="3">
    <source>
        <dbReference type="EMBL" id="WDI30146.1"/>
    </source>
</evidence>
<dbReference type="InterPro" id="IPR027417">
    <property type="entry name" value="P-loop_NTPase"/>
</dbReference>
<evidence type="ECO:0000256" key="1">
    <source>
        <dbReference type="ARBA" id="ARBA00022679"/>
    </source>
</evidence>
<feature type="repeat" description="TPR" evidence="2">
    <location>
        <begin position="274"/>
        <end position="307"/>
    </location>
</feature>
<proteinExistence type="predicted"/>
<keyword evidence="4" id="KW-1185">Reference proteome</keyword>
<sequence>MSENEENLKAARASLRNGEYAKALGKLRAILTDAPQSVEALFLSAVCLRYLNKTEDAFHLIAQLKAAAPEFGRAYQEEGHLFKAQGESEKALKAYQQACVFNPALEASWRAQSEILLANGHKEGALKAKLQAEYWAQMPKPLIAAANHLYEGRLLKAEELCRAFMQQNPRHVEGMRLLAEIGARFSVFEDAEFLLESALTFEPENLQVRLDYIKVLRKRQKYDLAHEHALKLYNERPDDPFFQSQLAVDSMQLGDFKKALSLFDRVLTALPDDAATLVSRGHAFKTYGRHQEAVQSYRAACKAKPALGDAYYGLANLKTYRFSDSEISEMRAQVKNDHLPYASRIQFCFSLGKALEDRRNYEESFAYYKKGNDLKRKQCRYDADQMTDELHAIAASCDQDLFIRHGNSGCPAQDPIFIVGLPRAGSTLIEQILASHSLVDGTFELPNILALAHRLRRTRQAKSVGYPENLPEMSDIAFSELGEKYIEGTKIHRQNAPYFIDKMPNNFRHIGLISLILPNAKIIDARREPMACCFSGFKQLFAEGQEFTYGLTEIGRYYHDYVELMSHWNAVLPGKVLRVQHEDVLDDLEGQVKRILEFCALPFEHACVEYHKTERSVRTASSEQVRQPINKSSVSQWQCYEPYLGPLKYALGKTLTEYQH</sequence>
<dbReference type="Gene3D" id="3.40.50.300">
    <property type="entry name" value="P-loop containing nucleotide triphosphate hydrolases"/>
    <property type="match status" value="1"/>
</dbReference>
<dbReference type="Gene3D" id="1.25.40.1040">
    <property type="match status" value="1"/>
</dbReference>
<dbReference type="PANTHER" id="PTHR12788:SF10">
    <property type="entry name" value="PROTEIN-TYROSINE SULFOTRANSFERASE"/>
    <property type="match status" value="1"/>
</dbReference>
<dbReference type="EMBL" id="CP118166">
    <property type="protein sequence ID" value="WDI30146.1"/>
    <property type="molecule type" value="Genomic_DNA"/>
</dbReference>
<organism evidence="3 4">
    <name type="scientific">Hyphococcus flavus</name>
    <dbReference type="NCBI Taxonomy" id="1866326"/>
    <lineage>
        <taxon>Bacteria</taxon>
        <taxon>Pseudomonadati</taxon>
        <taxon>Pseudomonadota</taxon>
        <taxon>Alphaproteobacteria</taxon>
        <taxon>Parvularculales</taxon>
        <taxon>Parvularculaceae</taxon>
        <taxon>Hyphococcus</taxon>
    </lineage>
</organism>
<dbReference type="PROSITE" id="PS50005">
    <property type="entry name" value="TPR"/>
    <property type="match status" value="3"/>
</dbReference>
<keyword evidence="2" id="KW-0802">TPR repeat</keyword>
<dbReference type="InterPro" id="IPR026634">
    <property type="entry name" value="TPST-like"/>
</dbReference>
<dbReference type="AlphaFoldDB" id="A0AAF0CDR8"/>
<protein>
    <submittedName>
        <fullName evidence="3">Sulfotransferase</fullName>
    </submittedName>
</protein>
<dbReference type="SMART" id="SM00028">
    <property type="entry name" value="TPR"/>
    <property type="match status" value="5"/>
</dbReference>
<accession>A0AAF0CDR8</accession>
<dbReference type="GO" id="GO:0008476">
    <property type="term" value="F:protein-tyrosine sulfotransferase activity"/>
    <property type="evidence" value="ECO:0007669"/>
    <property type="project" value="InterPro"/>
</dbReference>